<evidence type="ECO:0000256" key="1">
    <source>
        <dbReference type="SAM" id="Phobius"/>
    </source>
</evidence>
<dbReference type="PANTHER" id="PTHR39470">
    <property type="entry name" value="CHROMOSOME 10, WHOLE GENOME SHOTGUN SEQUENCE"/>
    <property type="match status" value="1"/>
</dbReference>
<evidence type="ECO:0008006" key="4">
    <source>
        <dbReference type="Google" id="ProtNLM"/>
    </source>
</evidence>
<feature type="transmembrane region" description="Helical" evidence="1">
    <location>
        <begin position="184"/>
        <end position="204"/>
    </location>
</feature>
<evidence type="ECO:0000313" key="2">
    <source>
        <dbReference type="EMBL" id="KAG9244052.1"/>
    </source>
</evidence>
<gene>
    <name evidence="2" type="ORF">BJ878DRAFT_542659</name>
</gene>
<feature type="transmembrane region" description="Helical" evidence="1">
    <location>
        <begin position="49"/>
        <end position="67"/>
    </location>
</feature>
<evidence type="ECO:0000313" key="3">
    <source>
        <dbReference type="Proteomes" id="UP000887226"/>
    </source>
</evidence>
<feature type="transmembrane region" description="Helical" evidence="1">
    <location>
        <begin position="145"/>
        <end position="172"/>
    </location>
</feature>
<name>A0A9P7Z2Q7_9HELO</name>
<keyword evidence="1" id="KW-1133">Transmembrane helix</keyword>
<dbReference type="OrthoDB" id="4218123at2759"/>
<keyword evidence="1" id="KW-0472">Membrane</keyword>
<accession>A0A9P7Z2Q7</accession>
<keyword evidence="3" id="KW-1185">Reference proteome</keyword>
<dbReference type="EMBL" id="MU253932">
    <property type="protein sequence ID" value="KAG9244052.1"/>
    <property type="molecule type" value="Genomic_DNA"/>
</dbReference>
<organism evidence="2 3">
    <name type="scientific">Calycina marina</name>
    <dbReference type="NCBI Taxonomy" id="1763456"/>
    <lineage>
        <taxon>Eukaryota</taxon>
        <taxon>Fungi</taxon>
        <taxon>Dikarya</taxon>
        <taxon>Ascomycota</taxon>
        <taxon>Pezizomycotina</taxon>
        <taxon>Leotiomycetes</taxon>
        <taxon>Helotiales</taxon>
        <taxon>Pezizellaceae</taxon>
        <taxon>Calycina</taxon>
    </lineage>
</organism>
<proteinExistence type="predicted"/>
<protein>
    <recommendedName>
        <fullName evidence="4">Chorismate synthase protein</fullName>
    </recommendedName>
</protein>
<comment type="caution">
    <text evidence="2">The sequence shown here is derived from an EMBL/GenBank/DDBJ whole genome shotgun (WGS) entry which is preliminary data.</text>
</comment>
<dbReference type="AlphaFoldDB" id="A0A9P7Z2Q7"/>
<keyword evidence="1" id="KW-0812">Transmembrane</keyword>
<dbReference type="PANTHER" id="PTHR39470:SF1">
    <property type="entry name" value="CHORISMATE SYNTHASE PROTEIN"/>
    <property type="match status" value="1"/>
</dbReference>
<dbReference type="Proteomes" id="UP000887226">
    <property type="component" value="Unassembled WGS sequence"/>
</dbReference>
<reference evidence="2" key="1">
    <citation type="journal article" date="2021" name="IMA Fungus">
        <title>Genomic characterization of three marine fungi, including Emericellopsis atlantica sp. nov. with signatures of a generalist lifestyle and marine biomass degradation.</title>
        <authorList>
            <person name="Hagestad O.C."/>
            <person name="Hou L."/>
            <person name="Andersen J.H."/>
            <person name="Hansen E.H."/>
            <person name="Altermark B."/>
            <person name="Li C."/>
            <person name="Kuhnert E."/>
            <person name="Cox R.J."/>
            <person name="Crous P.W."/>
            <person name="Spatafora J.W."/>
            <person name="Lail K."/>
            <person name="Amirebrahimi M."/>
            <person name="Lipzen A."/>
            <person name="Pangilinan J."/>
            <person name="Andreopoulos W."/>
            <person name="Hayes R.D."/>
            <person name="Ng V."/>
            <person name="Grigoriev I.V."/>
            <person name="Jackson S.A."/>
            <person name="Sutton T.D.S."/>
            <person name="Dobson A.D.W."/>
            <person name="Rama T."/>
        </authorList>
    </citation>
    <scope>NUCLEOTIDE SEQUENCE</scope>
    <source>
        <strain evidence="2">TRa3180A</strain>
    </source>
</reference>
<sequence>MAVSFGTIKSLALFFGPILLPKAISYYRAYRNAPSHPSFPVRAIPPKVLRALLILLAVILSYLLKALPPFSIENIFQLTSSRLQIPTETLFHRVAKLRPQGTLTAADEVLRGKITSQASRLLFFQYGPAVLKDCVWCSPDDSSTYFYYAIPGILVPHLLNLCVLALLTSGLVTGKEGATGRRTATYAALFVAAMEVYWWASYDIKTNARATREDEIDVFFQRIRTYRLLGLALLDALLGYALYLSSTNRFFVTPPSAAERVESAIKTIAGARNGIGSIMILKNTIQRDKQLREVAERYWIREGMAMSEAMEDREVVEGVQNALEERIDMAGITRDADAYARSVVEVHGLVKSG</sequence>
<feature type="transmembrane region" description="Helical" evidence="1">
    <location>
        <begin position="225"/>
        <end position="244"/>
    </location>
</feature>